<dbReference type="EMBL" id="VMFD01000050">
    <property type="protein sequence ID" value="TSC65294.1"/>
    <property type="molecule type" value="Genomic_DNA"/>
</dbReference>
<evidence type="ECO:0000313" key="2">
    <source>
        <dbReference type="EMBL" id="TSC65294.1"/>
    </source>
</evidence>
<dbReference type="AlphaFoldDB" id="A0A554JAD8"/>
<accession>A0A554JAD8</accession>
<reference evidence="2 3" key="1">
    <citation type="submission" date="2017-08" db="EMBL/GenBank/DDBJ databases">
        <title>Mechanisms for carbon and nitrogen cycling indicate functional differentiation within the Candidate Phyla Radiation.</title>
        <authorList>
            <person name="Danczak R.E."/>
            <person name="Johnston M.D."/>
            <person name="Kenah C."/>
            <person name="Slattery M."/>
            <person name="Wrighton K.C."/>
            <person name="Wilkins M.J."/>
        </authorList>
    </citation>
    <scope>NUCLEOTIDE SEQUENCE [LARGE SCALE GENOMIC DNA]</scope>
    <source>
        <strain evidence="2">Gr01-1014_85</strain>
    </source>
</reference>
<organism evidence="2 3">
    <name type="scientific">Candidatus Berkelbacteria bacterium Gr01-1014_85</name>
    <dbReference type="NCBI Taxonomy" id="2017150"/>
    <lineage>
        <taxon>Bacteria</taxon>
        <taxon>Candidatus Berkelbacteria</taxon>
    </lineage>
</organism>
<feature type="domain" description="Release factor glutamine methyltransferase N-terminal" evidence="1">
    <location>
        <begin position="17"/>
        <end position="75"/>
    </location>
</feature>
<evidence type="ECO:0000259" key="1">
    <source>
        <dbReference type="Pfam" id="PF17827"/>
    </source>
</evidence>
<dbReference type="PANTHER" id="PTHR18895">
    <property type="entry name" value="HEMK METHYLTRANSFERASE"/>
    <property type="match status" value="1"/>
</dbReference>
<dbReference type="Pfam" id="PF17827">
    <property type="entry name" value="PrmC_N"/>
    <property type="match status" value="1"/>
</dbReference>
<keyword evidence="2" id="KW-0489">Methyltransferase</keyword>
<dbReference type="InterPro" id="IPR029063">
    <property type="entry name" value="SAM-dependent_MTases_sf"/>
</dbReference>
<dbReference type="Gene3D" id="3.40.50.150">
    <property type="entry name" value="Vaccinia Virus protein VP39"/>
    <property type="match status" value="1"/>
</dbReference>
<dbReference type="InterPro" id="IPR050320">
    <property type="entry name" value="N5-glutamine_MTase"/>
</dbReference>
<name>A0A554JAD8_9BACT</name>
<protein>
    <submittedName>
        <fullName evidence="2">Release factor glutamine methyltransferase</fullName>
    </submittedName>
</protein>
<comment type="caution">
    <text evidence="2">The sequence shown here is derived from an EMBL/GenBank/DDBJ whole genome shotgun (WGS) entry which is preliminary data.</text>
</comment>
<dbReference type="InterPro" id="IPR040758">
    <property type="entry name" value="PrmC_N"/>
</dbReference>
<proteinExistence type="predicted"/>
<dbReference type="GO" id="GO:0032259">
    <property type="term" value="P:methylation"/>
    <property type="evidence" value="ECO:0007669"/>
    <property type="project" value="UniProtKB-KW"/>
</dbReference>
<dbReference type="Proteomes" id="UP000316253">
    <property type="component" value="Unassembled WGS sequence"/>
</dbReference>
<sequence length="316" mass="35126">MPKLGQWLYQQEQAWRTLKIADAYPACRELAATVLDCQPSTLPALLDHELTASELDWLTDAAARHTDGEPIGRILKQIRLFDRTWNIADQSLIPRADSYPLILMAKRALEQSPTTEKLIELGTGCGWLLIQLLVELETNNLNELRLIGGSDLEPIVLETAEQNAKRHLAPTVADSLQWRAGNLIEPWPELRSASPTFSKALLPTLILANLPYLSQSQYDTLEPSVKKHEPAEALVGGLTGNEIYLQLIEELLKLPTPVDLILETNSSNRPGLIQAIQQSISAPTLIVEHTTEPSSQTECIWLRFNYSKASSVSLIS</sequence>
<dbReference type="GO" id="GO:0008168">
    <property type="term" value="F:methyltransferase activity"/>
    <property type="evidence" value="ECO:0007669"/>
    <property type="project" value="UniProtKB-KW"/>
</dbReference>
<keyword evidence="2" id="KW-0808">Transferase</keyword>
<dbReference type="SUPFAM" id="SSF53335">
    <property type="entry name" value="S-adenosyl-L-methionine-dependent methyltransferases"/>
    <property type="match status" value="1"/>
</dbReference>
<gene>
    <name evidence="2" type="ORF">CEO22_524</name>
</gene>
<evidence type="ECO:0000313" key="3">
    <source>
        <dbReference type="Proteomes" id="UP000316253"/>
    </source>
</evidence>
<dbReference type="PANTHER" id="PTHR18895:SF74">
    <property type="entry name" value="MTRF1L RELEASE FACTOR GLUTAMINE METHYLTRANSFERASE"/>
    <property type="match status" value="1"/>
</dbReference>